<dbReference type="AlphaFoldDB" id="A0A9P4UTD6"/>
<evidence type="ECO:0000256" key="2">
    <source>
        <dbReference type="ARBA" id="ARBA00009070"/>
    </source>
</evidence>
<dbReference type="Pfam" id="PF11788">
    <property type="entry name" value="MRP-L46"/>
    <property type="match status" value="1"/>
</dbReference>
<evidence type="ECO:0000256" key="7">
    <source>
        <dbReference type="ARBA" id="ARBA00035190"/>
    </source>
</evidence>
<dbReference type="Proteomes" id="UP000799441">
    <property type="component" value="Unassembled WGS sequence"/>
</dbReference>
<keyword evidence="6" id="KW-0687">Ribonucleoprotein</keyword>
<dbReference type="PANTHER" id="PTHR13124">
    <property type="entry name" value="39S RIBOSOMAL PROTEIN L46, MITOCHONDRIAL PRECURSOR-RELATED"/>
    <property type="match status" value="1"/>
</dbReference>
<keyword evidence="10" id="KW-1185">Reference proteome</keyword>
<evidence type="ECO:0000256" key="5">
    <source>
        <dbReference type="ARBA" id="ARBA00023128"/>
    </source>
</evidence>
<feature type="domain" description="Large ribosomal subunit protein mL46 N-terminal" evidence="8">
    <location>
        <begin position="66"/>
        <end position="222"/>
    </location>
</feature>
<dbReference type="PANTHER" id="PTHR13124:SF12">
    <property type="entry name" value="LARGE RIBOSOMAL SUBUNIT PROTEIN ML46"/>
    <property type="match status" value="1"/>
</dbReference>
<keyword evidence="5" id="KW-0496">Mitochondrion</keyword>
<dbReference type="GO" id="GO:0003735">
    <property type="term" value="F:structural constituent of ribosome"/>
    <property type="evidence" value="ECO:0007669"/>
    <property type="project" value="InterPro"/>
</dbReference>
<evidence type="ECO:0000256" key="6">
    <source>
        <dbReference type="ARBA" id="ARBA00023274"/>
    </source>
</evidence>
<accession>A0A9P4UTD6</accession>
<comment type="caution">
    <text evidence="9">The sequence shown here is derived from an EMBL/GenBank/DDBJ whole genome shotgun (WGS) entry which is preliminary data.</text>
</comment>
<organism evidence="9 10">
    <name type="scientific">Polychaeton citri CBS 116435</name>
    <dbReference type="NCBI Taxonomy" id="1314669"/>
    <lineage>
        <taxon>Eukaryota</taxon>
        <taxon>Fungi</taxon>
        <taxon>Dikarya</taxon>
        <taxon>Ascomycota</taxon>
        <taxon>Pezizomycotina</taxon>
        <taxon>Dothideomycetes</taxon>
        <taxon>Dothideomycetidae</taxon>
        <taxon>Capnodiales</taxon>
        <taxon>Capnodiaceae</taxon>
        <taxon>Polychaeton</taxon>
    </lineage>
</organism>
<comment type="similarity">
    <text evidence="2">Belongs to the mitochondrion-specific ribosomal protein mL46 family.</text>
</comment>
<dbReference type="CDD" id="cd04661">
    <property type="entry name" value="NUDIX_MRP_L46"/>
    <property type="match status" value="1"/>
</dbReference>
<dbReference type="SUPFAM" id="SSF55811">
    <property type="entry name" value="Nudix"/>
    <property type="match status" value="1"/>
</dbReference>
<keyword evidence="3" id="KW-0809">Transit peptide</keyword>
<dbReference type="InterPro" id="IPR021757">
    <property type="entry name" value="Ribosomal_mL46_N"/>
</dbReference>
<dbReference type="Gene3D" id="3.90.79.10">
    <property type="entry name" value="Nucleoside Triphosphate Pyrophosphohydrolase"/>
    <property type="match status" value="1"/>
</dbReference>
<dbReference type="InterPro" id="IPR015797">
    <property type="entry name" value="NUDIX_hydrolase-like_dom_sf"/>
</dbReference>
<dbReference type="OrthoDB" id="414075at2759"/>
<evidence type="ECO:0000256" key="1">
    <source>
        <dbReference type="ARBA" id="ARBA00004173"/>
    </source>
</evidence>
<keyword evidence="4" id="KW-0689">Ribosomal protein</keyword>
<proteinExistence type="inferred from homology"/>
<comment type="subcellular location">
    <subcellularLocation>
        <location evidence="1">Mitochondrion</location>
    </subcellularLocation>
</comment>
<dbReference type="InterPro" id="IPR033650">
    <property type="entry name" value="Ribosomal_mL46_NUDIX"/>
</dbReference>
<evidence type="ECO:0000256" key="3">
    <source>
        <dbReference type="ARBA" id="ARBA00022946"/>
    </source>
</evidence>
<sequence length="375" mass="42658">MKAAESAARRLASGNGITRDSVYLSYRISHQQRSASTATAAAETLQNPAHDTSIPPIISTDHQKAYRLLASPLLSRPPQLTRELTSFEKSYYLYQKRLNERSALPFSRYFYYKKGTPSDVEWKRKVAARKTAARDIGVYSGYGKEAWNDEVLVGSKLGEPDSIVENLARDAEGRMITNAEPVGDKEAVDGTAIGGDARAKEGTKKELELQVERPMPRRTEADERNDLMNPNRRLDRTLYLLVKRQDGTWRFPEDRVYGRENLREATSRIIAAALGPNIHTWTVANHPVAYYGSSFKAPDMTKVPKHPDIKHSVSLELEEYGEKVFFMKGRVMAGQVDLKENQYGNREWAWLSKDEVQEKVTEEYWRAIRNSLAER</sequence>
<evidence type="ECO:0000313" key="10">
    <source>
        <dbReference type="Proteomes" id="UP000799441"/>
    </source>
</evidence>
<evidence type="ECO:0000313" key="9">
    <source>
        <dbReference type="EMBL" id="KAF2725999.1"/>
    </source>
</evidence>
<name>A0A9P4UTD6_9PEZI</name>
<dbReference type="EMBL" id="MU003766">
    <property type="protein sequence ID" value="KAF2725999.1"/>
    <property type="molecule type" value="Genomic_DNA"/>
</dbReference>
<protein>
    <recommendedName>
        <fullName evidence="7">Large ribosomal subunit protein mL46</fullName>
    </recommendedName>
</protein>
<dbReference type="GO" id="GO:0005762">
    <property type="term" value="C:mitochondrial large ribosomal subunit"/>
    <property type="evidence" value="ECO:0007669"/>
    <property type="project" value="TreeGrafter"/>
</dbReference>
<evidence type="ECO:0000256" key="4">
    <source>
        <dbReference type="ARBA" id="ARBA00022980"/>
    </source>
</evidence>
<gene>
    <name evidence="9" type="ORF">K431DRAFT_309008</name>
</gene>
<evidence type="ECO:0000259" key="8">
    <source>
        <dbReference type="Pfam" id="PF11788"/>
    </source>
</evidence>
<dbReference type="InterPro" id="IPR040008">
    <property type="entry name" value="Ribosomal_mL46"/>
</dbReference>
<reference evidence="9" key="1">
    <citation type="journal article" date="2020" name="Stud. Mycol.">
        <title>101 Dothideomycetes genomes: a test case for predicting lifestyles and emergence of pathogens.</title>
        <authorList>
            <person name="Haridas S."/>
            <person name="Albert R."/>
            <person name="Binder M."/>
            <person name="Bloem J."/>
            <person name="Labutti K."/>
            <person name="Salamov A."/>
            <person name="Andreopoulos B."/>
            <person name="Baker S."/>
            <person name="Barry K."/>
            <person name="Bills G."/>
            <person name="Bluhm B."/>
            <person name="Cannon C."/>
            <person name="Castanera R."/>
            <person name="Culley D."/>
            <person name="Daum C."/>
            <person name="Ezra D."/>
            <person name="Gonzalez J."/>
            <person name="Henrissat B."/>
            <person name="Kuo A."/>
            <person name="Liang C."/>
            <person name="Lipzen A."/>
            <person name="Lutzoni F."/>
            <person name="Magnuson J."/>
            <person name="Mondo S."/>
            <person name="Nolan M."/>
            <person name="Ohm R."/>
            <person name="Pangilinan J."/>
            <person name="Park H.-J."/>
            <person name="Ramirez L."/>
            <person name="Alfaro M."/>
            <person name="Sun H."/>
            <person name="Tritt A."/>
            <person name="Yoshinaga Y."/>
            <person name="Zwiers L.-H."/>
            <person name="Turgeon B."/>
            <person name="Goodwin S."/>
            <person name="Spatafora J."/>
            <person name="Crous P."/>
            <person name="Grigoriev I."/>
        </authorList>
    </citation>
    <scope>NUCLEOTIDE SEQUENCE</scope>
    <source>
        <strain evidence="9">CBS 116435</strain>
    </source>
</reference>